<keyword evidence="1" id="KW-0732">Signal</keyword>
<proteinExistence type="predicted"/>
<dbReference type="EMBL" id="JACLAX010000004">
    <property type="protein sequence ID" value="MBC2668611.1"/>
    <property type="molecule type" value="Genomic_DNA"/>
</dbReference>
<evidence type="ECO:0000256" key="1">
    <source>
        <dbReference type="SAM" id="SignalP"/>
    </source>
</evidence>
<comment type="caution">
    <text evidence="2">The sequence shown here is derived from an EMBL/GenBank/DDBJ whole genome shotgun (WGS) entry which is preliminary data.</text>
</comment>
<gene>
    <name evidence="2" type="ORF">H7F53_05600</name>
</gene>
<dbReference type="PANTHER" id="PTHR33361">
    <property type="entry name" value="GLR0591 PROTEIN"/>
    <property type="match status" value="1"/>
</dbReference>
<keyword evidence="3" id="KW-1185">Reference proteome</keyword>
<evidence type="ECO:0000313" key="3">
    <source>
        <dbReference type="Proteomes" id="UP000551327"/>
    </source>
</evidence>
<dbReference type="PANTHER" id="PTHR33361:SF2">
    <property type="entry name" value="DUF885 DOMAIN-CONTAINING PROTEIN"/>
    <property type="match status" value="1"/>
</dbReference>
<dbReference type="PROSITE" id="PS51318">
    <property type="entry name" value="TAT"/>
    <property type="match status" value="1"/>
</dbReference>
<dbReference type="Pfam" id="PF05960">
    <property type="entry name" value="DUF885"/>
    <property type="match status" value="1"/>
</dbReference>
<organism evidence="2 3">
    <name type="scientific">Novosphingobium piscinae</name>
    <dbReference type="NCBI Taxonomy" id="1507448"/>
    <lineage>
        <taxon>Bacteria</taxon>
        <taxon>Pseudomonadati</taxon>
        <taxon>Pseudomonadota</taxon>
        <taxon>Alphaproteobacteria</taxon>
        <taxon>Sphingomonadales</taxon>
        <taxon>Sphingomonadaceae</taxon>
        <taxon>Novosphingobium</taxon>
    </lineage>
</organism>
<dbReference type="InterPro" id="IPR006311">
    <property type="entry name" value="TAT_signal"/>
</dbReference>
<evidence type="ECO:0000313" key="2">
    <source>
        <dbReference type="EMBL" id="MBC2668611.1"/>
    </source>
</evidence>
<protein>
    <submittedName>
        <fullName evidence="2">DUF885 domain-containing protein</fullName>
    </submittedName>
</protein>
<reference evidence="2 3" key="1">
    <citation type="submission" date="2020-08" db="EMBL/GenBank/DDBJ databases">
        <title>The genome sequence of type strain Novosphingobium piscinae KCTC 42194.</title>
        <authorList>
            <person name="Liu Y."/>
        </authorList>
    </citation>
    <scope>NUCLEOTIDE SEQUENCE [LARGE SCALE GENOMIC DNA]</scope>
    <source>
        <strain evidence="2 3">KCTC 42194</strain>
    </source>
</reference>
<dbReference type="AlphaFoldDB" id="A0A7X1FX77"/>
<dbReference type="RefSeq" id="WP_185678499.1">
    <property type="nucleotide sequence ID" value="NZ_JACLAX010000004.1"/>
</dbReference>
<dbReference type="Proteomes" id="UP000551327">
    <property type="component" value="Unassembled WGS sequence"/>
</dbReference>
<sequence length="600" mass="65744">MDRRHFLGGTAAVALASRATGVLAAAPADARLVSALDRQYFGELMLQPEQATALGLDKGPYAALKSQLNDYGEGGRQTMLRFNRAARDELRAIAPASLGPEARRYREVALYRAEVQLEPDAFGLSSAQSPYPISQQDGAYFGIPDFLANQHTIETVADAEAYIARLTGFAGALDAESEVQRNRAGRGVIAPVWSLDLALGQMRKLREVPPEQNGLVLSLVQRATAKGLPGDWARRATQIVATAVYPALDRQIALVETLKRSTPAGDGAWRLRDGDAIYAMALRHATTTSLTPDEVHRIGLEQVAELTARLDAVLRSAGYTQGSVGARLVALNTAADQLFPNTDAGRAALIASLNADVGRMTTLLPKAFNRLPSEALDVRRVPPDIQDGAPNGYYNPSALDGTRPAIYWINLKDTADWPKYQQRSLTYHEGVPGHHLQIGSARLGGDLPKLLQSYYISSYGEGWALYAEQLADELGGYDGIERAGYLQSFLFRATRLVVDTGLNHKRWSREQATRYMVETTGFTQGRSQREIERYCASVGQACSYKIGHNKWLELRDRAQRRLGAKFSLGWFHEVLLEGAMPLALLERRVDERIAARLAAG</sequence>
<feature type="chain" id="PRO_5030591249" evidence="1">
    <location>
        <begin position="25"/>
        <end position="600"/>
    </location>
</feature>
<feature type="signal peptide" evidence="1">
    <location>
        <begin position="1"/>
        <end position="24"/>
    </location>
</feature>
<dbReference type="InterPro" id="IPR010281">
    <property type="entry name" value="DUF885"/>
</dbReference>
<accession>A0A7X1FX77</accession>
<name>A0A7X1FX77_9SPHN</name>